<sequence length="102" mass="11431">MQLPNGINILLAIWRSGLARNGANSDTEMAYTKHSHSDVQINCWLIDSHLQSGPMLQVRKKHFGKNTASLQAIIERQVMPHGRTTTMNLKCQTRQGCTDDLS</sequence>
<name>A0ABX8NF63_9PSED</name>
<gene>
    <name evidence="1" type="ORF">KSS90_16820</name>
</gene>
<protein>
    <submittedName>
        <fullName evidence="1">Uncharacterized protein</fullName>
    </submittedName>
</protein>
<organism evidence="1 2">
    <name type="scientific">Pseudomonas maumuensis</name>
    <dbReference type="NCBI Taxonomy" id="2842354"/>
    <lineage>
        <taxon>Bacteria</taxon>
        <taxon>Pseudomonadati</taxon>
        <taxon>Pseudomonadota</taxon>
        <taxon>Gammaproteobacteria</taxon>
        <taxon>Pseudomonadales</taxon>
        <taxon>Pseudomonadaceae</taxon>
        <taxon>Pseudomonas</taxon>
    </lineage>
</organism>
<dbReference type="Proteomes" id="UP000824010">
    <property type="component" value="Chromosome"/>
</dbReference>
<dbReference type="EMBL" id="CP077077">
    <property type="protein sequence ID" value="QXH55010.1"/>
    <property type="molecule type" value="Genomic_DNA"/>
</dbReference>
<dbReference type="RefSeq" id="WP_217866488.1">
    <property type="nucleotide sequence ID" value="NZ_CP077077.1"/>
</dbReference>
<evidence type="ECO:0000313" key="1">
    <source>
        <dbReference type="EMBL" id="QXH55010.1"/>
    </source>
</evidence>
<accession>A0ABX8NF63</accession>
<reference evidence="1 2" key="1">
    <citation type="journal article" date="2021" name="Microorganisms">
        <title>The Ever-Expanding Pseudomonas Genus: Description of 43 New Species and Partition of the Pseudomonas putida Group.</title>
        <authorList>
            <person name="Girard L."/>
            <person name="Lood C."/>
            <person name="Hofte M."/>
            <person name="Vandamme P."/>
            <person name="Rokni-Zadeh H."/>
            <person name="van Noort V."/>
            <person name="Lavigne R."/>
            <person name="De Mot R."/>
        </authorList>
    </citation>
    <scope>NUCLEOTIDE SEQUENCE [LARGE SCALE GENOMIC DNA]</scope>
    <source>
        <strain evidence="1 2">COW77</strain>
    </source>
</reference>
<proteinExistence type="predicted"/>
<keyword evidence="2" id="KW-1185">Reference proteome</keyword>
<evidence type="ECO:0000313" key="2">
    <source>
        <dbReference type="Proteomes" id="UP000824010"/>
    </source>
</evidence>